<gene>
    <name evidence="1" type="ORF">VB695_10330</name>
</gene>
<comment type="caution">
    <text evidence="1">The sequence shown here is derived from an EMBL/GenBank/DDBJ whole genome shotgun (WGS) entry which is preliminary data.</text>
</comment>
<reference evidence="1 2" key="1">
    <citation type="submission" date="2023-12" db="EMBL/GenBank/DDBJ databases">
        <title>Baltic Sea Cyanobacteria.</title>
        <authorList>
            <person name="Delbaje E."/>
            <person name="Fewer D.P."/>
            <person name="Shishido T.K."/>
        </authorList>
    </citation>
    <scope>NUCLEOTIDE SEQUENCE [LARGE SCALE GENOMIC DNA]</scope>
    <source>
        <strain evidence="1 2">UHCC 0060</strain>
    </source>
</reference>
<accession>A0ABU5UQB1</accession>
<evidence type="ECO:0000313" key="1">
    <source>
        <dbReference type="EMBL" id="MEA5608466.1"/>
    </source>
</evidence>
<dbReference type="EMBL" id="JAYGHK010000026">
    <property type="protein sequence ID" value="MEA5608466.1"/>
    <property type="molecule type" value="Genomic_DNA"/>
</dbReference>
<evidence type="ECO:0000313" key="2">
    <source>
        <dbReference type="Proteomes" id="UP001303285"/>
    </source>
</evidence>
<proteinExistence type="predicted"/>
<evidence type="ECO:0008006" key="3">
    <source>
        <dbReference type="Google" id="ProtNLM"/>
    </source>
</evidence>
<dbReference type="Proteomes" id="UP001303285">
    <property type="component" value="Unassembled WGS sequence"/>
</dbReference>
<organism evidence="1 2">
    <name type="scientific">Nodularia spumigena UHCC 0060</name>
    <dbReference type="NCBI Taxonomy" id="3110300"/>
    <lineage>
        <taxon>Bacteria</taxon>
        <taxon>Bacillati</taxon>
        <taxon>Cyanobacteriota</taxon>
        <taxon>Cyanophyceae</taxon>
        <taxon>Nostocales</taxon>
        <taxon>Nodulariaceae</taxon>
        <taxon>Nodularia</taxon>
    </lineage>
</organism>
<name>A0ABU5UQB1_NODSP</name>
<protein>
    <recommendedName>
        <fullName evidence="3">Bro-N domain-containing protein</fullName>
    </recommendedName>
</protein>
<sequence>MVEIWHPMEFNHPSGKIVRVVNIPSGVELFAEDVFCLLGLSVSNLKHDLEINQRYVVVNGEVCRTNTMPASSLYSLNYTNPKLTRKLGYWVRTDIISTLTENVASTYPQKYKNNNIDFTSKESIINYLRYQKPDWAINQDEIVDFYLRFINKRIPFGCDYPPVQDNQEEQSRIYYLQIIQNITKDYDGYESLYKQLVLSPTNLLMAQELDLVVFVVLKRLHQTDFPLDVIKQGLVLQALKSVNASRFSYLNSVEPFYLRLLQYLSNEIIA</sequence>
<keyword evidence="2" id="KW-1185">Reference proteome</keyword>
<dbReference type="GeneID" id="78019931"/>
<dbReference type="RefSeq" id="WP_107807071.1">
    <property type="nucleotide sequence ID" value="NZ_JAYGHK010000026.1"/>
</dbReference>